<keyword evidence="3" id="KW-0238">DNA-binding</keyword>
<dbReference type="CDD" id="cd17535">
    <property type="entry name" value="REC_NarL-like"/>
    <property type="match status" value="1"/>
</dbReference>
<evidence type="ECO:0000256" key="1">
    <source>
        <dbReference type="ARBA" id="ARBA00022553"/>
    </source>
</evidence>
<keyword evidence="9" id="KW-1185">Reference proteome</keyword>
<dbReference type="SMART" id="SM00421">
    <property type="entry name" value="HTH_LUXR"/>
    <property type="match status" value="1"/>
</dbReference>
<dbReference type="EMBL" id="CP036282">
    <property type="protein sequence ID" value="QDL55036.1"/>
    <property type="molecule type" value="Genomic_DNA"/>
</dbReference>
<dbReference type="PROSITE" id="PS50043">
    <property type="entry name" value="HTH_LUXR_2"/>
    <property type="match status" value="1"/>
</dbReference>
<dbReference type="SUPFAM" id="SSF52172">
    <property type="entry name" value="CheY-like"/>
    <property type="match status" value="1"/>
</dbReference>
<evidence type="ECO:0000256" key="3">
    <source>
        <dbReference type="ARBA" id="ARBA00023125"/>
    </source>
</evidence>
<dbReference type="InterPro" id="IPR011006">
    <property type="entry name" value="CheY-like_superfamily"/>
</dbReference>
<dbReference type="GO" id="GO:0003677">
    <property type="term" value="F:DNA binding"/>
    <property type="evidence" value="ECO:0007669"/>
    <property type="project" value="UniProtKB-KW"/>
</dbReference>
<dbReference type="PROSITE" id="PS00622">
    <property type="entry name" value="HTH_LUXR_1"/>
    <property type="match status" value="1"/>
</dbReference>
<dbReference type="InterPro" id="IPR001789">
    <property type="entry name" value="Sig_transdc_resp-reg_receiver"/>
</dbReference>
<protein>
    <submittedName>
        <fullName evidence="8">Response regulator transcription factor</fullName>
    </submittedName>
</protein>
<dbReference type="InterPro" id="IPR039420">
    <property type="entry name" value="WalR-like"/>
</dbReference>
<dbReference type="PROSITE" id="PS50110">
    <property type="entry name" value="RESPONSE_REGULATORY"/>
    <property type="match status" value="1"/>
</dbReference>
<evidence type="ECO:0000256" key="2">
    <source>
        <dbReference type="ARBA" id="ARBA00023015"/>
    </source>
</evidence>
<dbReference type="Proteomes" id="UP000317365">
    <property type="component" value="Chromosome"/>
</dbReference>
<proteinExistence type="predicted"/>
<feature type="domain" description="Response regulatory" evidence="7">
    <location>
        <begin position="14"/>
        <end position="130"/>
    </location>
</feature>
<dbReference type="Gene3D" id="3.40.50.2300">
    <property type="match status" value="1"/>
</dbReference>
<keyword evidence="4" id="KW-0804">Transcription</keyword>
<evidence type="ECO:0000313" key="8">
    <source>
        <dbReference type="EMBL" id="QDL55036.1"/>
    </source>
</evidence>
<evidence type="ECO:0000259" key="7">
    <source>
        <dbReference type="PROSITE" id="PS50110"/>
    </source>
</evidence>
<dbReference type="GO" id="GO:0006355">
    <property type="term" value="P:regulation of DNA-templated transcription"/>
    <property type="evidence" value="ECO:0007669"/>
    <property type="project" value="InterPro"/>
</dbReference>
<dbReference type="RefSeq" id="WP_142812196.1">
    <property type="nucleotide sequence ID" value="NZ_CP036282.1"/>
</dbReference>
<evidence type="ECO:0000313" key="9">
    <source>
        <dbReference type="Proteomes" id="UP000317365"/>
    </source>
</evidence>
<dbReference type="InterPro" id="IPR016032">
    <property type="entry name" value="Sig_transdc_resp-reg_C-effctor"/>
</dbReference>
<dbReference type="InterPro" id="IPR000792">
    <property type="entry name" value="Tscrpt_reg_LuxR_C"/>
</dbReference>
<dbReference type="KEGG" id="rhg:EXZ61_13155"/>
<keyword evidence="1 5" id="KW-0597">Phosphoprotein</keyword>
<evidence type="ECO:0000259" key="6">
    <source>
        <dbReference type="PROSITE" id="PS50043"/>
    </source>
</evidence>
<dbReference type="Pfam" id="PF00196">
    <property type="entry name" value="GerE"/>
    <property type="match status" value="1"/>
</dbReference>
<feature type="domain" description="HTH luxR-type" evidence="6">
    <location>
        <begin position="165"/>
        <end position="230"/>
    </location>
</feature>
<dbReference type="Pfam" id="PF00072">
    <property type="entry name" value="Response_reg"/>
    <property type="match status" value="1"/>
</dbReference>
<dbReference type="AlphaFoldDB" id="A0A515EQU8"/>
<sequence length="238" mass="25884">MDAEAAVPAANIKRIALVEDNPQTLQRMAALIAQHADWKLAFVASTLAQAYAELDQQVPDALLIDLGLPDGNGLDLIHHVAQRQWSCQTLVISVFGEDDKVFECIQAGASGYLIKGQGDAFLIDHLHDLFAGGSPISPRIARRLLSAVRQGVPQAPASAAPVPAVPAKPDELTPKEFSILTQLGLGYTYNEVSESLDMSVNTVRFHIKSIYSKLYVNSRSQAVYEASKRGWIRPPQQT</sequence>
<evidence type="ECO:0000256" key="5">
    <source>
        <dbReference type="PROSITE-ProRule" id="PRU00169"/>
    </source>
</evidence>
<accession>A0A515EQU8</accession>
<dbReference type="PANTHER" id="PTHR43214:SF41">
    <property type="entry name" value="NITRATE_NITRITE RESPONSE REGULATOR PROTEIN NARP"/>
    <property type="match status" value="1"/>
</dbReference>
<gene>
    <name evidence="8" type="ORF">EXZ61_13155</name>
</gene>
<dbReference type="PRINTS" id="PR00038">
    <property type="entry name" value="HTHLUXR"/>
</dbReference>
<dbReference type="SUPFAM" id="SSF46894">
    <property type="entry name" value="C-terminal effector domain of the bipartite response regulators"/>
    <property type="match status" value="1"/>
</dbReference>
<feature type="modified residue" description="4-aspartylphosphate" evidence="5">
    <location>
        <position position="65"/>
    </location>
</feature>
<keyword evidence="2" id="KW-0805">Transcription regulation</keyword>
<dbReference type="InterPro" id="IPR058245">
    <property type="entry name" value="NreC/VraR/RcsB-like_REC"/>
</dbReference>
<reference evidence="9" key="2">
    <citation type="journal article" date="2020" name="Int. J. Syst. Evol. Microbiol.">
        <title>Genomic insights into a novel species Rhodoferax aquaticus sp. nov., isolated from freshwater.</title>
        <authorList>
            <person name="Li T."/>
            <person name="Zhuo Y."/>
            <person name="Jin C.Z."/>
            <person name="Wu X."/>
            <person name="Ko S.R."/>
            <person name="Jin F.J."/>
            <person name="Ahn C.Y."/>
            <person name="Oh H.M."/>
            <person name="Lee H.G."/>
            <person name="Jin L."/>
        </authorList>
    </citation>
    <scope>NUCLEOTIDE SEQUENCE [LARGE SCALE GENOMIC DNA]</scope>
    <source>
        <strain evidence="9">Gr-4</strain>
    </source>
</reference>
<name>A0A515EQU8_9BURK</name>
<dbReference type="CDD" id="cd06170">
    <property type="entry name" value="LuxR_C_like"/>
    <property type="match status" value="1"/>
</dbReference>
<reference evidence="9" key="1">
    <citation type="submission" date="2019-02" db="EMBL/GenBank/DDBJ databases">
        <title>Complete genome sequence of Rhodoferax sp. Gr-4.</title>
        <authorList>
            <person name="Jin L."/>
        </authorList>
    </citation>
    <scope>NUCLEOTIDE SEQUENCE [LARGE SCALE GENOMIC DNA]</scope>
    <source>
        <strain evidence="9">Gr-4</strain>
    </source>
</reference>
<dbReference type="GO" id="GO:0000160">
    <property type="term" value="P:phosphorelay signal transduction system"/>
    <property type="evidence" value="ECO:0007669"/>
    <property type="project" value="InterPro"/>
</dbReference>
<organism evidence="8 9">
    <name type="scientific">Rhodoferax aquaticus</name>
    <dbReference type="NCBI Taxonomy" id="2527691"/>
    <lineage>
        <taxon>Bacteria</taxon>
        <taxon>Pseudomonadati</taxon>
        <taxon>Pseudomonadota</taxon>
        <taxon>Betaproteobacteria</taxon>
        <taxon>Burkholderiales</taxon>
        <taxon>Comamonadaceae</taxon>
        <taxon>Rhodoferax</taxon>
    </lineage>
</organism>
<dbReference type="PANTHER" id="PTHR43214">
    <property type="entry name" value="TWO-COMPONENT RESPONSE REGULATOR"/>
    <property type="match status" value="1"/>
</dbReference>
<evidence type="ECO:0000256" key="4">
    <source>
        <dbReference type="ARBA" id="ARBA00023163"/>
    </source>
</evidence>
<dbReference type="SMART" id="SM00448">
    <property type="entry name" value="REC"/>
    <property type="match status" value="1"/>
</dbReference>